<comment type="caution">
    <text evidence="3">The sequence shown here is derived from an EMBL/GenBank/DDBJ whole genome shotgun (WGS) entry which is preliminary data.</text>
</comment>
<dbReference type="Gene3D" id="2.60.40.420">
    <property type="entry name" value="Cupredoxins - blue copper proteins"/>
    <property type="match status" value="1"/>
</dbReference>
<dbReference type="EMBL" id="CTRI01000029">
    <property type="protein sequence ID" value="CQR38319.1"/>
    <property type="molecule type" value="Genomic_DNA"/>
</dbReference>
<gene>
    <name evidence="3" type="ORF">THICB1_70392</name>
</gene>
<evidence type="ECO:0000313" key="4">
    <source>
        <dbReference type="Proteomes" id="UP000078599"/>
    </source>
</evidence>
<feature type="compositionally biased region" description="Low complexity" evidence="2">
    <location>
        <begin position="93"/>
        <end position="110"/>
    </location>
</feature>
<dbReference type="RefSeq" id="WP_064971588.1">
    <property type="nucleotide sequence ID" value="NZ_LN831667.1"/>
</dbReference>
<comment type="subcellular location">
    <subcellularLocation>
        <location evidence="1">Periplasm</location>
    </subcellularLocation>
</comment>
<evidence type="ECO:0000256" key="2">
    <source>
        <dbReference type="SAM" id="MobiDB-lite"/>
    </source>
</evidence>
<protein>
    <submittedName>
        <fullName evidence="3">Uncharacterized protein</fullName>
    </submittedName>
</protein>
<reference evidence="3 4" key="1">
    <citation type="submission" date="2015-03" db="EMBL/GenBank/DDBJ databases">
        <authorList>
            <person name="Regsiter A."/>
            <person name="william w."/>
        </authorList>
    </citation>
    <scope>NUCLEOTIDE SEQUENCE [LARGE SCALE GENOMIC DNA]</scope>
    <source>
        <strain evidence="3 4">CB1</strain>
    </source>
</reference>
<proteinExistence type="predicted"/>
<keyword evidence="4" id="KW-1185">Reference proteome</keyword>
<dbReference type="Proteomes" id="UP000078599">
    <property type="component" value="Unassembled WGS sequence"/>
</dbReference>
<evidence type="ECO:0000256" key="1">
    <source>
        <dbReference type="ARBA" id="ARBA00004418"/>
    </source>
</evidence>
<sequence>MLAPGERAEVVVDLSGDQGRQLVLQSRSAEVVDAVNGSPMDSDAWDQSTIDLLQLRVGAPSGAQSGVPAKLAEIDPLAVAAARVRRFTLQGMRMGSMMGGPPNWTAAPRSTRARAA</sequence>
<accession>A0ABM9T9R7</accession>
<evidence type="ECO:0000313" key="3">
    <source>
        <dbReference type="EMBL" id="CQR38319.1"/>
    </source>
</evidence>
<feature type="region of interest" description="Disordered" evidence="2">
    <location>
        <begin position="93"/>
        <end position="116"/>
    </location>
</feature>
<name>A0ABM9T9R7_THIA3</name>
<dbReference type="InterPro" id="IPR008972">
    <property type="entry name" value="Cupredoxin"/>
</dbReference>
<organism evidence="3 4">
    <name type="scientific">Thiomonas arsenitoxydans (strain DSM 22701 / CIP 110005 / 3As)</name>
    <dbReference type="NCBI Taxonomy" id="426114"/>
    <lineage>
        <taxon>Bacteria</taxon>
        <taxon>Pseudomonadati</taxon>
        <taxon>Pseudomonadota</taxon>
        <taxon>Betaproteobacteria</taxon>
        <taxon>Burkholderiales</taxon>
        <taxon>Thiomonas</taxon>
    </lineage>
</organism>